<organism evidence="8 9">
    <name type="scientific">Huiozyma naganishii (strain ATCC MYA-139 / BCRC 22969 / CBS 8797 / KCTC 17520 / NBRC 10181 / NCYC 3082 / Yp74L-3)</name>
    <name type="common">Yeast</name>
    <name type="synonym">Kazachstania naganishii</name>
    <dbReference type="NCBI Taxonomy" id="1071383"/>
    <lineage>
        <taxon>Eukaryota</taxon>
        <taxon>Fungi</taxon>
        <taxon>Dikarya</taxon>
        <taxon>Ascomycota</taxon>
        <taxon>Saccharomycotina</taxon>
        <taxon>Saccharomycetes</taxon>
        <taxon>Saccharomycetales</taxon>
        <taxon>Saccharomycetaceae</taxon>
        <taxon>Huiozyma</taxon>
    </lineage>
</organism>
<keyword evidence="4 7" id="KW-1133">Transmembrane helix</keyword>
<dbReference type="HOGENOM" id="CLU_007127_6_0_1"/>
<gene>
    <name evidence="8" type="primary">KNAG0I00830</name>
    <name evidence="8" type="ordered locus">KNAG_0I00830</name>
</gene>
<accession>J7S924</accession>
<feature type="compositionally biased region" description="Low complexity" evidence="6">
    <location>
        <begin position="1"/>
        <end position="31"/>
    </location>
</feature>
<dbReference type="RefSeq" id="XP_022466119.1">
    <property type="nucleotide sequence ID" value="XM_022609755.1"/>
</dbReference>
<feature type="compositionally biased region" description="Polar residues" evidence="6">
    <location>
        <begin position="830"/>
        <end position="843"/>
    </location>
</feature>
<dbReference type="eggNOG" id="ENOG502QPTQ">
    <property type="taxonomic scope" value="Eukaryota"/>
</dbReference>
<dbReference type="InterPro" id="IPR045861">
    <property type="entry name" value="CorA_cytoplasmic_dom"/>
</dbReference>
<dbReference type="EMBL" id="HE978322">
    <property type="protein sequence ID" value="CCK71874.1"/>
    <property type="molecule type" value="Genomic_DNA"/>
</dbReference>
<evidence type="ECO:0000256" key="4">
    <source>
        <dbReference type="ARBA" id="ARBA00022989"/>
    </source>
</evidence>
<evidence type="ECO:0000256" key="6">
    <source>
        <dbReference type="SAM" id="MobiDB-lite"/>
    </source>
</evidence>
<dbReference type="InterPro" id="IPR044089">
    <property type="entry name" value="Alr1-like"/>
</dbReference>
<feature type="compositionally biased region" description="Low complexity" evidence="6">
    <location>
        <begin position="323"/>
        <end position="338"/>
    </location>
</feature>
<name>J7S924_HUIN7</name>
<dbReference type="CDD" id="cd12829">
    <property type="entry name" value="Alr1p-like"/>
    <property type="match status" value="1"/>
</dbReference>
<feature type="compositionally biased region" description="Basic and acidic residues" evidence="6">
    <location>
        <begin position="238"/>
        <end position="252"/>
    </location>
</feature>
<reference evidence="8 9" key="1">
    <citation type="journal article" date="2011" name="Proc. Natl. Acad. Sci. U.S.A.">
        <title>Evolutionary erosion of yeast sex chromosomes by mating-type switching accidents.</title>
        <authorList>
            <person name="Gordon J.L."/>
            <person name="Armisen D."/>
            <person name="Proux-Wera E."/>
            <person name="Oheigeartaigh S.S."/>
            <person name="Byrne K.P."/>
            <person name="Wolfe K.H."/>
        </authorList>
    </citation>
    <scope>NUCLEOTIDE SEQUENCE [LARGE SCALE GENOMIC DNA]</scope>
    <source>
        <strain evidence="9">ATCC MYA-139 / BCRC 22969 / CBS 8797 / CCRC 22969 / KCTC 17520 / NBRC 10181 / NCYC 3082</strain>
    </source>
</reference>
<feature type="region of interest" description="Disordered" evidence="6">
    <location>
        <begin position="816"/>
        <end position="849"/>
    </location>
</feature>
<dbReference type="SUPFAM" id="SSF143865">
    <property type="entry name" value="CorA soluble domain-like"/>
    <property type="match status" value="1"/>
</dbReference>
<feature type="compositionally biased region" description="Basic and acidic residues" evidence="6">
    <location>
        <begin position="33"/>
        <end position="61"/>
    </location>
</feature>
<dbReference type="InterPro" id="IPR045863">
    <property type="entry name" value="CorA_TM1_TM2"/>
</dbReference>
<comment type="subcellular location">
    <subcellularLocation>
        <location evidence="1">Membrane</location>
        <topology evidence="1">Multi-pass membrane protein</topology>
    </subcellularLocation>
</comment>
<dbReference type="SUPFAM" id="SSF144083">
    <property type="entry name" value="Magnesium transport protein CorA, transmembrane region"/>
    <property type="match status" value="1"/>
</dbReference>
<dbReference type="GO" id="GO:0015095">
    <property type="term" value="F:magnesium ion transmembrane transporter activity"/>
    <property type="evidence" value="ECO:0007669"/>
    <property type="project" value="InterPro"/>
</dbReference>
<proteinExistence type="inferred from homology"/>
<reference evidence="9" key="2">
    <citation type="submission" date="2012-08" db="EMBL/GenBank/DDBJ databases">
        <title>Genome sequence of Kazachstania naganishii.</title>
        <authorList>
            <person name="Gordon J.L."/>
            <person name="Armisen D."/>
            <person name="Proux-Wera E."/>
            <person name="OhEigeartaigh S.S."/>
            <person name="Byrne K.P."/>
            <person name="Wolfe K.H."/>
        </authorList>
    </citation>
    <scope>NUCLEOTIDE SEQUENCE [LARGE SCALE GENOMIC DNA]</scope>
    <source>
        <strain evidence="9">ATCC MYA-139 / BCRC 22969 / CBS 8797 / CCRC 22969 / KCTC 17520 / NBRC 10181 / NCYC 3082</strain>
    </source>
</reference>
<sequence length="849" mass="94585">MADSINSAHSDSSSDSNASNSMSLGSSMVSMKTQDHNELYDHRQHPDFDDINTSKEHEGKKYGCSASKKKGKRRKNSKMTPEDPLSTPPQLAHVETSSSSNNIPPTRQRFRRYSHQSCLQTSSFPPLQNVPSNETQGSTDPVREAAAMALHEFNTSTRPSRLAHCITSVSSQSPPHPSHHTNLDGIRPESAGPNSPPARPHLGSNTHSLAEALHQRKRTRTGSIVSAPSNVIKLVKTKSSEKNDGHMRRETTRGTYDSDNSQDSRDSQETEEDVCFPMAPQLHTRINGVDFDELEEFAESTKQMREQYISSTKKAPGVTAPTSVSSGNSFSTSSMSSSALKYTPRPPAHQHNGQETHLAEESEKPFEKVKKDNYAADEGTTPGVTFGGKYKVEGDDEASFTPQCITPEYFDGINNFVIPNRFSFFRSDTEETVHASDIASLVKPGQSFYDLFQAGEPTWWLDCSCPTDDEMRCIAKAFGIHPLTAEDIRIQETREKVELFKSYYFVCFHTFEADKESEDFLEPINVYLVVFRGGMLTFHFRPIEHCANVRRRVRQLRDYVNVNSDWMCYALIDDITDSFAPVIQSVEYEADVIEDSVFMVRDINFSVMLQRIGESRRKTMTLMRLLSGKADVIKMFAKRCQDEANGIGPALTSDINIANLQAGENAEYKIQPRGDIAMYLGDIQDHLLTMYQNLAAYEKIFSRSHTNYLAQLQVESFNSNNKVTELLGYATMVGTILVPLNVITGLFGMNVKVPGQDSSIAWWFGILGVLIAIGLIGLIFAKYAIGNMSAPQTLNEAADSSGKSVISSFFPRVTKNKNKNKNVHDPFAPNSRSSNQSMNSLPSKLSRYA</sequence>
<dbReference type="GeneID" id="34527617"/>
<keyword evidence="3 7" id="KW-0812">Transmembrane</keyword>
<keyword evidence="9" id="KW-1185">Reference proteome</keyword>
<evidence type="ECO:0000256" key="7">
    <source>
        <dbReference type="SAM" id="Phobius"/>
    </source>
</evidence>
<dbReference type="PANTHER" id="PTHR21535:SF55">
    <property type="entry name" value="MAGNESIUM TRANSPORTER ALR1-RELATED"/>
    <property type="match status" value="1"/>
</dbReference>
<evidence type="ECO:0000256" key="3">
    <source>
        <dbReference type="ARBA" id="ARBA00022692"/>
    </source>
</evidence>
<feature type="compositionally biased region" description="Basic and acidic residues" evidence="6">
    <location>
        <begin position="352"/>
        <end position="366"/>
    </location>
</feature>
<feature type="transmembrane region" description="Helical" evidence="7">
    <location>
        <begin position="726"/>
        <end position="748"/>
    </location>
</feature>
<dbReference type="InterPro" id="IPR002523">
    <property type="entry name" value="MgTranspt_CorA/ZnTranspt_ZntB"/>
</dbReference>
<feature type="region of interest" description="Disordered" evidence="6">
    <location>
        <begin position="168"/>
        <end position="273"/>
    </location>
</feature>
<keyword evidence="5 7" id="KW-0472">Membrane</keyword>
<feature type="region of interest" description="Disordered" evidence="6">
    <location>
        <begin position="1"/>
        <end position="140"/>
    </location>
</feature>
<dbReference type="KEGG" id="kng:KNAG_0I00830"/>
<dbReference type="Pfam" id="PF01544">
    <property type="entry name" value="CorA"/>
    <property type="match status" value="1"/>
</dbReference>
<feature type="compositionally biased region" description="Basic residues" evidence="6">
    <location>
        <begin position="67"/>
        <end position="77"/>
    </location>
</feature>
<evidence type="ECO:0000256" key="2">
    <source>
        <dbReference type="ARBA" id="ARBA00009765"/>
    </source>
</evidence>
<evidence type="ECO:0000313" key="8">
    <source>
        <dbReference type="EMBL" id="CCK71874.1"/>
    </source>
</evidence>
<evidence type="ECO:0000256" key="1">
    <source>
        <dbReference type="ARBA" id="ARBA00004141"/>
    </source>
</evidence>
<protein>
    <submittedName>
        <fullName evidence="8">Uncharacterized protein</fullName>
    </submittedName>
</protein>
<comment type="similarity">
    <text evidence="2">Belongs to the CorA metal ion transporter (MIT) (TC 1.A.35) family.</text>
</comment>
<dbReference type="Gene3D" id="1.20.58.340">
    <property type="entry name" value="Magnesium transport protein CorA, transmembrane region"/>
    <property type="match status" value="2"/>
</dbReference>
<dbReference type="Gene3D" id="3.30.460.20">
    <property type="entry name" value="CorA soluble domain-like"/>
    <property type="match status" value="1"/>
</dbReference>
<feature type="region of interest" description="Disordered" evidence="6">
    <location>
        <begin position="310"/>
        <end position="366"/>
    </location>
</feature>
<dbReference type="OMA" id="AHSMPHQ"/>
<feature type="transmembrane region" description="Helical" evidence="7">
    <location>
        <begin position="760"/>
        <end position="785"/>
    </location>
</feature>
<dbReference type="PANTHER" id="PTHR21535">
    <property type="entry name" value="MAGNESIUM AND COBALT TRANSPORT PROTEIN/MITOCHONDRIAL IMPORT INNER MEMBRANE TRANSLOCASE SUBUNIT TIM8"/>
    <property type="match status" value="1"/>
</dbReference>
<dbReference type="Proteomes" id="UP000006310">
    <property type="component" value="Chromosome 9"/>
</dbReference>
<feature type="compositionally biased region" description="Polar residues" evidence="6">
    <location>
        <begin position="115"/>
        <end position="139"/>
    </location>
</feature>
<dbReference type="GO" id="GO:0010961">
    <property type="term" value="P:intracellular magnesium ion homeostasis"/>
    <property type="evidence" value="ECO:0007669"/>
    <property type="project" value="TreeGrafter"/>
</dbReference>
<dbReference type="AlphaFoldDB" id="J7S924"/>
<dbReference type="GO" id="GO:0005886">
    <property type="term" value="C:plasma membrane"/>
    <property type="evidence" value="ECO:0007669"/>
    <property type="project" value="TreeGrafter"/>
</dbReference>
<evidence type="ECO:0000313" key="9">
    <source>
        <dbReference type="Proteomes" id="UP000006310"/>
    </source>
</evidence>
<feature type="compositionally biased region" description="Polar residues" evidence="6">
    <location>
        <begin position="95"/>
        <end position="105"/>
    </location>
</feature>
<evidence type="ECO:0000256" key="5">
    <source>
        <dbReference type="ARBA" id="ARBA00023136"/>
    </source>
</evidence>
<dbReference type="OrthoDB" id="29879at2759"/>